<dbReference type="InterPro" id="IPR006101">
    <property type="entry name" value="Glyco_hydro_2"/>
</dbReference>
<evidence type="ECO:0000259" key="6">
    <source>
        <dbReference type="Pfam" id="PF02836"/>
    </source>
</evidence>
<dbReference type="SUPFAM" id="SSF49785">
    <property type="entry name" value="Galactose-binding domain-like"/>
    <property type="match status" value="1"/>
</dbReference>
<keyword evidence="2 9" id="KW-0378">Hydrolase</keyword>
<dbReference type="InterPro" id="IPR006102">
    <property type="entry name" value="Ig-like_GH2"/>
</dbReference>
<dbReference type="PANTHER" id="PTHR42732:SF1">
    <property type="entry name" value="BETA-MANNOSIDASE"/>
    <property type="match status" value="1"/>
</dbReference>
<dbReference type="InterPro" id="IPR036156">
    <property type="entry name" value="Beta-gal/glucu_dom_sf"/>
</dbReference>
<feature type="domain" description="Glycosyl hydrolases family 2 sugar binding" evidence="7">
    <location>
        <begin position="73"/>
        <end position="216"/>
    </location>
</feature>
<dbReference type="InterPro" id="IPR021720">
    <property type="entry name" value="Malectin_dom"/>
</dbReference>
<dbReference type="Pfam" id="PF11721">
    <property type="entry name" value="Malectin"/>
    <property type="match status" value="1"/>
</dbReference>
<name>A0ABU9IGT2_9SPHN</name>
<gene>
    <name evidence="9" type="ORF">AAEO60_10680</name>
</gene>
<dbReference type="InterPro" id="IPR013783">
    <property type="entry name" value="Ig-like_fold"/>
</dbReference>
<dbReference type="SUPFAM" id="SSF49303">
    <property type="entry name" value="beta-Galactosidase/glucuronidase domain"/>
    <property type="match status" value="1"/>
</dbReference>
<dbReference type="GO" id="GO:0016787">
    <property type="term" value="F:hydrolase activity"/>
    <property type="evidence" value="ECO:0007669"/>
    <property type="project" value="UniProtKB-KW"/>
</dbReference>
<organism evidence="9 10">
    <name type="scientific">Aurantiacibacter gilvus</name>
    <dbReference type="NCBI Taxonomy" id="3139141"/>
    <lineage>
        <taxon>Bacteria</taxon>
        <taxon>Pseudomonadati</taxon>
        <taxon>Pseudomonadota</taxon>
        <taxon>Alphaproteobacteria</taxon>
        <taxon>Sphingomonadales</taxon>
        <taxon>Erythrobacteraceae</taxon>
        <taxon>Aurantiacibacter</taxon>
    </lineage>
</organism>
<dbReference type="InterPro" id="IPR008979">
    <property type="entry name" value="Galactose-bd-like_sf"/>
</dbReference>
<dbReference type="RefSeq" id="WP_341673700.1">
    <property type="nucleotide sequence ID" value="NZ_JBBYHV010000002.1"/>
</dbReference>
<keyword evidence="3" id="KW-0326">Glycosidase</keyword>
<dbReference type="InterPro" id="IPR006103">
    <property type="entry name" value="Glyco_hydro_2_cat"/>
</dbReference>
<dbReference type="InterPro" id="IPR006104">
    <property type="entry name" value="Glyco_hydro_2_N"/>
</dbReference>
<feature type="domain" description="Glycoside hydrolase family 2 catalytic" evidence="6">
    <location>
        <begin position="347"/>
        <end position="659"/>
    </location>
</feature>
<feature type="domain" description="Glycoside hydrolase family 2 immunoglobulin-like beta-sandwich" evidence="5">
    <location>
        <begin position="235"/>
        <end position="338"/>
    </location>
</feature>
<dbReference type="EMBL" id="JBBYHV010000002">
    <property type="protein sequence ID" value="MEL1251138.1"/>
    <property type="molecule type" value="Genomic_DNA"/>
</dbReference>
<evidence type="ECO:0000259" key="5">
    <source>
        <dbReference type="Pfam" id="PF00703"/>
    </source>
</evidence>
<evidence type="ECO:0000256" key="1">
    <source>
        <dbReference type="ARBA" id="ARBA00007401"/>
    </source>
</evidence>
<keyword evidence="4" id="KW-0732">Signal</keyword>
<evidence type="ECO:0000259" key="7">
    <source>
        <dbReference type="Pfam" id="PF02837"/>
    </source>
</evidence>
<sequence length="909" mass="99214">MVYKNARNALIGVSLIGLAISTVAASRENAPTVPSISDDQSQEAPQRQRIELSDGWQFNLVGPYGEDGELDSPQADEWQTVAVPHSWNRVGYYLSDPETHINTPENIDKTQGVGYYYTSFDAPQLDGGQRLYLEFDAVSRTAEVWLNGQYLGANRNPFGRFRLDATGLVAPGQANQLYVKVDNTQPAEGNSTADVLPMTGDFFVRGGIYRPVSLVVTEPVHFDMLDHGGPGVYAATTSLEGGNAEISLSGRITNSGASDAPVTIVASLLDDQGEVVGSWRDQAVIAPGTTSELEGSMHVSSPRLWAGLADPYLHTLRYELHAADGTVVDTIDQAFGIREMELDPERGFLLNGTPYRLVGAGFHQDTEASDWAVSREEVNESLRIMLDMGANSLRLSHYQHGSPVHELADRYGIVLWSEIGLVTAWTNARDQVEAPQGIVENARQQLLDLVHQNYNHASVAVWGIANEVDFGPGRPDFLGRPPEVVADPMPLLNELADLSRELDPHRAVVLANCCEDRGMVDVPVVAEAVDAVGANRYYGWYYGEPGQLGEHLDGLRLKHPDIPVSVSEYGAGAAPNMHTDNPLGGPIDMAGRTQPEEFLTWFHEENWRELADREYLWGIWLWNAFDFGTTVRSEGDAQDINTKGLVTYDRDIRKDAFYFYRAIWSDQPTVHVQGRRYVDRAYPVTDVRVNSNAPSTTLVVNGSELATLSDCDQNVCVWSDVALAGGENAIVARGNFAAGPVEDAIVWQLDEEQRDAFRIDSGAVVAASAQVQFGSDDFFVGGTAGSTDQRGGRGRQAVFAEIAGTDRRDIVSSFRQGDFSYRIPAANGRYHVTLTFVEPDQPVGARLFDVAANGDSVLSSYDIHQRAGGALIAITESFDIEVEGNMIDLAFSPVSGEALVSAVEVTPLR</sequence>
<comment type="similarity">
    <text evidence="1">Belongs to the glycosyl hydrolase 2 family.</text>
</comment>
<dbReference type="InterPro" id="IPR017853">
    <property type="entry name" value="GH"/>
</dbReference>
<keyword evidence="10" id="KW-1185">Reference proteome</keyword>
<feature type="domain" description="Malectin" evidence="8">
    <location>
        <begin position="758"/>
        <end position="892"/>
    </location>
</feature>
<evidence type="ECO:0000259" key="8">
    <source>
        <dbReference type="Pfam" id="PF11721"/>
    </source>
</evidence>
<evidence type="ECO:0000256" key="4">
    <source>
        <dbReference type="SAM" id="SignalP"/>
    </source>
</evidence>
<dbReference type="Pfam" id="PF00703">
    <property type="entry name" value="Glyco_hydro_2"/>
    <property type="match status" value="1"/>
</dbReference>
<feature type="chain" id="PRO_5046434956" evidence="4">
    <location>
        <begin position="25"/>
        <end position="909"/>
    </location>
</feature>
<dbReference type="Proteomes" id="UP001497045">
    <property type="component" value="Unassembled WGS sequence"/>
</dbReference>
<dbReference type="Gene3D" id="2.60.40.10">
    <property type="entry name" value="Immunoglobulins"/>
    <property type="match status" value="2"/>
</dbReference>
<dbReference type="Gene3D" id="2.60.120.260">
    <property type="entry name" value="Galactose-binding domain-like"/>
    <property type="match status" value="1"/>
</dbReference>
<dbReference type="Gene3D" id="2.60.120.430">
    <property type="entry name" value="Galactose-binding lectin"/>
    <property type="match status" value="1"/>
</dbReference>
<evidence type="ECO:0000256" key="2">
    <source>
        <dbReference type="ARBA" id="ARBA00022801"/>
    </source>
</evidence>
<evidence type="ECO:0000313" key="10">
    <source>
        <dbReference type="Proteomes" id="UP001497045"/>
    </source>
</evidence>
<feature type="signal peptide" evidence="4">
    <location>
        <begin position="1"/>
        <end position="24"/>
    </location>
</feature>
<dbReference type="SUPFAM" id="SSF51445">
    <property type="entry name" value="(Trans)glycosidases"/>
    <property type="match status" value="1"/>
</dbReference>
<dbReference type="Gene3D" id="3.20.20.80">
    <property type="entry name" value="Glycosidases"/>
    <property type="match status" value="1"/>
</dbReference>
<evidence type="ECO:0000256" key="3">
    <source>
        <dbReference type="ARBA" id="ARBA00023295"/>
    </source>
</evidence>
<comment type="caution">
    <text evidence="9">The sequence shown here is derived from an EMBL/GenBank/DDBJ whole genome shotgun (WGS) entry which is preliminary data.</text>
</comment>
<dbReference type="PRINTS" id="PR00132">
    <property type="entry name" value="GLHYDRLASE2"/>
</dbReference>
<accession>A0ABU9IGT2</accession>
<reference evidence="9 10" key="1">
    <citation type="submission" date="2024-04" db="EMBL/GenBank/DDBJ databases">
        <title>Aurantiacibacter sp. DGU6 16S ribosomal RNA gene Genome sequencing and assembly.</title>
        <authorList>
            <person name="Park S."/>
        </authorList>
    </citation>
    <scope>NUCLEOTIDE SEQUENCE [LARGE SCALE GENOMIC DNA]</scope>
    <source>
        <strain evidence="9 10">DGU6</strain>
    </source>
</reference>
<dbReference type="Pfam" id="PF02837">
    <property type="entry name" value="Glyco_hydro_2_N"/>
    <property type="match status" value="1"/>
</dbReference>
<protein>
    <submittedName>
        <fullName evidence="9">Glycoside hydrolase family 2 TIM barrel-domain containing protein</fullName>
    </submittedName>
</protein>
<evidence type="ECO:0000313" key="9">
    <source>
        <dbReference type="EMBL" id="MEL1251138.1"/>
    </source>
</evidence>
<dbReference type="InterPro" id="IPR051913">
    <property type="entry name" value="GH2_Domain-Containing"/>
</dbReference>
<proteinExistence type="inferred from homology"/>
<dbReference type="Pfam" id="PF02836">
    <property type="entry name" value="Glyco_hydro_2_C"/>
    <property type="match status" value="1"/>
</dbReference>
<dbReference type="PANTHER" id="PTHR42732">
    <property type="entry name" value="BETA-GALACTOSIDASE"/>
    <property type="match status" value="1"/>
</dbReference>